<evidence type="ECO:0000313" key="4">
    <source>
        <dbReference type="Proteomes" id="UP000029844"/>
    </source>
</evidence>
<dbReference type="GeneID" id="58716414"/>
<feature type="domain" description="Glycosyltransferase 2-like" evidence="2">
    <location>
        <begin position="11"/>
        <end position="157"/>
    </location>
</feature>
<dbReference type="RefSeq" id="WP_036084113.1">
    <property type="nucleotide sequence ID" value="NZ_CBCSHQ010000020.1"/>
</dbReference>
<dbReference type="STRING" id="1552123.EP57_03095"/>
<dbReference type="InterPro" id="IPR029044">
    <property type="entry name" value="Nucleotide-diphossugar_trans"/>
</dbReference>
<accession>A0A099WC55</accession>
<gene>
    <name evidence="3" type="ORF">EP57_03095</name>
</gene>
<dbReference type="eggNOG" id="COG0463">
    <property type="taxonomic scope" value="Bacteria"/>
</dbReference>
<dbReference type="Gene3D" id="3.90.550.10">
    <property type="entry name" value="Spore Coat Polysaccharide Biosynthesis Protein SpsA, Chain A"/>
    <property type="match status" value="1"/>
</dbReference>
<dbReference type="PANTHER" id="PTHR22916">
    <property type="entry name" value="GLYCOSYLTRANSFERASE"/>
    <property type="match status" value="1"/>
</dbReference>
<dbReference type="Pfam" id="PF00535">
    <property type="entry name" value="Glycos_transf_2"/>
    <property type="match status" value="1"/>
</dbReference>
<comment type="caution">
    <text evidence="3">The sequence shown here is derived from an EMBL/GenBank/DDBJ whole genome shotgun (WGS) entry which is preliminary data.</text>
</comment>
<comment type="similarity">
    <text evidence="1">Belongs to the glycosyltransferase 2 family.</text>
</comment>
<evidence type="ECO:0000259" key="2">
    <source>
        <dbReference type="Pfam" id="PF00535"/>
    </source>
</evidence>
<protein>
    <recommendedName>
        <fullName evidence="2">Glycosyltransferase 2-like domain-containing protein</fullName>
    </recommendedName>
</protein>
<evidence type="ECO:0000313" key="3">
    <source>
        <dbReference type="EMBL" id="KGL43349.1"/>
    </source>
</evidence>
<dbReference type="PANTHER" id="PTHR22916:SF3">
    <property type="entry name" value="UDP-GLCNAC:BETAGAL BETA-1,3-N-ACETYLGLUCOSAMINYLTRANSFERASE-LIKE PROTEIN 1"/>
    <property type="match status" value="1"/>
</dbReference>
<dbReference type="InterPro" id="IPR001173">
    <property type="entry name" value="Glyco_trans_2-like"/>
</dbReference>
<dbReference type="GO" id="GO:0016758">
    <property type="term" value="F:hexosyltransferase activity"/>
    <property type="evidence" value="ECO:0007669"/>
    <property type="project" value="UniProtKB-ARBA"/>
</dbReference>
<dbReference type="AlphaFoldDB" id="A0A099WC55"/>
<dbReference type="Proteomes" id="UP000029844">
    <property type="component" value="Unassembled WGS sequence"/>
</dbReference>
<keyword evidence="4" id="KW-1185">Reference proteome</keyword>
<dbReference type="CDD" id="cd00761">
    <property type="entry name" value="Glyco_tranf_GTA_type"/>
    <property type="match status" value="1"/>
</dbReference>
<dbReference type="FunFam" id="3.90.550.10:FF:000130">
    <property type="entry name" value="Family 2 glycosyl transferase"/>
    <property type="match status" value="1"/>
</dbReference>
<sequence>MIKKYQTDLVSIVMPTYNSEGQLHASIASIQKQTYKHWELLVVDDCSSDKTVEHLQKLAKQDARIKTIFLPENRGSGFARNEGISQAQGRYIAFLDSDDLWHPEKLKKQLDFMKTHGYGFSFTAYHVFEQHPAEQKRTVRVPEKINYRQLLKNTIIGCLTVIIDREEVGDFRMPLMRARQDTATWLTILKQHAYAYGLNEPLAYYRVSVASLSSNKWRMLQKNWHMYREQEKLSFLDTSYVFSCYVWNALWKRRGQK</sequence>
<name>A0A099WC55_9LIST</name>
<dbReference type="SUPFAM" id="SSF53448">
    <property type="entry name" value="Nucleotide-diphospho-sugar transferases"/>
    <property type="match status" value="1"/>
</dbReference>
<evidence type="ECO:0000256" key="1">
    <source>
        <dbReference type="ARBA" id="ARBA00006739"/>
    </source>
</evidence>
<proteinExistence type="inferred from homology"/>
<organism evidence="3 4">
    <name type="scientific">Listeria booriae</name>
    <dbReference type="NCBI Taxonomy" id="1552123"/>
    <lineage>
        <taxon>Bacteria</taxon>
        <taxon>Bacillati</taxon>
        <taxon>Bacillota</taxon>
        <taxon>Bacilli</taxon>
        <taxon>Bacillales</taxon>
        <taxon>Listeriaceae</taxon>
        <taxon>Listeria</taxon>
    </lineage>
</organism>
<reference evidence="3 4" key="1">
    <citation type="submission" date="2014-05" db="EMBL/GenBank/DDBJ databases">
        <title>Novel Listeriaceae from food processing environments.</title>
        <authorList>
            <person name="den Bakker H.C."/>
        </authorList>
    </citation>
    <scope>NUCLEOTIDE SEQUENCE [LARGE SCALE GENOMIC DNA]</scope>
    <source>
        <strain evidence="3 4">FSL A5-0281</strain>
    </source>
</reference>
<dbReference type="EMBL" id="JNFA01000006">
    <property type="protein sequence ID" value="KGL43349.1"/>
    <property type="molecule type" value="Genomic_DNA"/>
</dbReference>
<dbReference type="OrthoDB" id="9785185at2"/>